<dbReference type="Proteomes" id="UP000516072">
    <property type="component" value="Chromosome"/>
</dbReference>
<keyword evidence="5" id="KW-0472">Membrane</keyword>
<accession>A0A7G1QBB5</accession>
<keyword evidence="5" id="KW-0812">Transmembrane</keyword>
<dbReference type="InterPro" id="IPR004635">
    <property type="entry name" value="Pept_S49_SppA"/>
</dbReference>
<dbReference type="InterPro" id="IPR002142">
    <property type="entry name" value="Peptidase_S49"/>
</dbReference>
<feature type="transmembrane region" description="Helical" evidence="5">
    <location>
        <begin position="46"/>
        <end position="64"/>
    </location>
</feature>
<dbReference type="Pfam" id="PF01343">
    <property type="entry name" value="Peptidase_S49"/>
    <property type="match status" value="1"/>
</dbReference>
<keyword evidence="3" id="KW-0378">Hydrolase</keyword>
<reference evidence="7 8" key="1">
    <citation type="submission" date="2020-03" db="EMBL/GenBank/DDBJ databases">
        <authorList>
            <person name="Picone N."/>
        </authorList>
    </citation>
    <scope>NUCLEOTIDE SEQUENCE [LARGE SCALE GENOMIC DNA]</scope>
    <source>
        <strain evidence="7">NSCAC1</strain>
    </source>
</reference>
<dbReference type="EMBL" id="LR778175">
    <property type="protein sequence ID" value="CAB1276898.1"/>
    <property type="molecule type" value="Genomic_DNA"/>
</dbReference>
<evidence type="ECO:0000256" key="2">
    <source>
        <dbReference type="ARBA" id="ARBA00022670"/>
    </source>
</evidence>
<sequence>MSKENSSIPSTHQQSQGEILTWEQKTLKELAFATLKEQQRARRWTIFFRLFYPTLLIIFLFSYLSSGSESSSLKTSKPHIALISLDGIISSGLPASAESINKGLRTAFTSKGVTGIILRINSPGGSPVQAGYINDAIYQLREKHPKIPIYTVITDICASGGYYIAVATDKIYADKASMVGSIGVLLNSFGFVDIMNKLGIERRLFTAGDHKGFLDPFSPTKEEESKHLQGMLDNIHQQFIKKVKEGRGDRLKNNPDLFSGLIWTGEQALDLGLIDGLGNSEYVAREFLGTEKIVDYTSKPDLLERLGHQFGTTLSHVLSNLETNYLQ</sequence>
<keyword evidence="2 7" id="KW-0645">Protease</keyword>
<feature type="domain" description="Peptidase S49" evidence="6">
    <location>
        <begin position="143"/>
        <end position="286"/>
    </location>
</feature>
<name>A0A7G1QBB5_9GAMM</name>
<evidence type="ECO:0000256" key="1">
    <source>
        <dbReference type="ARBA" id="ARBA00008683"/>
    </source>
</evidence>
<evidence type="ECO:0000313" key="7">
    <source>
        <dbReference type="EMBL" id="CAB1276898.1"/>
    </source>
</evidence>
<dbReference type="SUPFAM" id="SSF52096">
    <property type="entry name" value="ClpP/crotonase"/>
    <property type="match status" value="1"/>
</dbReference>
<dbReference type="PANTHER" id="PTHR42987:SF8">
    <property type="entry name" value="PROTEINASE"/>
    <property type="match status" value="1"/>
</dbReference>
<evidence type="ECO:0000256" key="3">
    <source>
        <dbReference type="ARBA" id="ARBA00022801"/>
    </source>
</evidence>
<dbReference type="GO" id="GO:0006508">
    <property type="term" value="P:proteolysis"/>
    <property type="evidence" value="ECO:0007669"/>
    <property type="project" value="UniProtKB-KW"/>
</dbReference>
<evidence type="ECO:0000256" key="4">
    <source>
        <dbReference type="ARBA" id="ARBA00022825"/>
    </source>
</evidence>
<organism evidence="7 8">
    <name type="scientific">Candidatus Nitrosacidococcus tergens</name>
    <dbReference type="NCBI Taxonomy" id="553981"/>
    <lineage>
        <taxon>Bacteria</taxon>
        <taxon>Pseudomonadati</taxon>
        <taxon>Pseudomonadota</taxon>
        <taxon>Gammaproteobacteria</taxon>
        <taxon>Chromatiales</taxon>
        <taxon>Chromatiaceae</taxon>
        <taxon>Candidatus Nitrosacidococcus</taxon>
    </lineage>
</organism>
<dbReference type="GO" id="GO:0008236">
    <property type="term" value="F:serine-type peptidase activity"/>
    <property type="evidence" value="ECO:0007669"/>
    <property type="project" value="UniProtKB-KW"/>
</dbReference>
<dbReference type="KEGG" id="ntg:NSCAC_1400"/>
<dbReference type="NCBIfam" id="TIGR00706">
    <property type="entry name" value="SppA_dom"/>
    <property type="match status" value="1"/>
</dbReference>
<protein>
    <submittedName>
        <fullName evidence="7">Peptidase, S49 (Protease IV) family</fullName>
    </submittedName>
</protein>
<evidence type="ECO:0000259" key="6">
    <source>
        <dbReference type="Pfam" id="PF01343"/>
    </source>
</evidence>
<dbReference type="InterPro" id="IPR029045">
    <property type="entry name" value="ClpP/crotonase-like_dom_sf"/>
</dbReference>
<gene>
    <name evidence="7" type="ORF">NSCAC_1400</name>
</gene>
<evidence type="ECO:0000256" key="5">
    <source>
        <dbReference type="SAM" id="Phobius"/>
    </source>
</evidence>
<keyword evidence="5" id="KW-1133">Transmembrane helix</keyword>
<dbReference type="RefSeq" id="WP_197744085.1">
    <property type="nucleotide sequence ID" value="NZ_LR778175.1"/>
</dbReference>
<dbReference type="Gene3D" id="6.20.330.10">
    <property type="match status" value="1"/>
</dbReference>
<keyword evidence="8" id="KW-1185">Reference proteome</keyword>
<dbReference type="Gene3D" id="3.90.226.10">
    <property type="entry name" value="2-enoyl-CoA Hydratase, Chain A, domain 1"/>
    <property type="match status" value="1"/>
</dbReference>
<evidence type="ECO:0000313" key="8">
    <source>
        <dbReference type="Proteomes" id="UP000516072"/>
    </source>
</evidence>
<keyword evidence="4" id="KW-0720">Serine protease</keyword>
<dbReference type="CDD" id="cd07023">
    <property type="entry name" value="S49_Sppa_N_C"/>
    <property type="match status" value="1"/>
</dbReference>
<dbReference type="PANTHER" id="PTHR42987">
    <property type="entry name" value="PEPTIDASE S49"/>
    <property type="match status" value="1"/>
</dbReference>
<dbReference type="InterPro" id="IPR047272">
    <property type="entry name" value="S49_SppA_C"/>
</dbReference>
<comment type="similarity">
    <text evidence="1">Belongs to the peptidase S49 family.</text>
</comment>
<proteinExistence type="inferred from homology"/>
<dbReference type="AlphaFoldDB" id="A0A7G1QBB5"/>